<name>A0ABS6THE7_9ENTE</name>
<feature type="coiled-coil region" evidence="1">
    <location>
        <begin position="183"/>
        <end position="220"/>
    </location>
</feature>
<dbReference type="Proteomes" id="UP000774130">
    <property type="component" value="Unassembled WGS sequence"/>
</dbReference>
<dbReference type="RefSeq" id="WP_218327542.1">
    <property type="nucleotide sequence ID" value="NZ_JAHUZB010000010.1"/>
</dbReference>
<dbReference type="EMBL" id="JAHUZB010000010">
    <property type="protein sequence ID" value="MBV7392331.1"/>
    <property type="molecule type" value="Genomic_DNA"/>
</dbReference>
<keyword evidence="1" id="KW-0175">Coiled coil</keyword>
<feature type="coiled-coil region" evidence="1">
    <location>
        <begin position="631"/>
        <end position="703"/>
    </location>
</feature>
<reference evidence="4 5" key="1">
    <citation type="submission" date="2021-06" db="EMBL/GenBank/DDBJ databases">
        <title>Enterococcus alishanensis sp. nov., a novel lactic acid bacterium isolated from fresh coffee beans.</title>
        <authorList>
            <person name="Chen Y.-S."/>
        </authorList>
    </citation>
    <scope>NUCLEOTIDE SEQUENCE [LARGE SCALE GENOMIC DNA]</scope>
    <source>
        <strain evidence="4 5">ALS3</strain>
    </source>
</reference>
<evidence type="ECO:0000313" key="4">
    <source>
        <dbReference type="EMBL" id="MBV7392331.1"/>
    </source>
</evidence>
<proteinExistence type="predicted"/>
<sequence>MWIKKAEITSFGKLKQQKFLFEANNQLVFGLNEAGKSTLYQFIQAMLFGFPTKKKKGADYSPTDGSGFGGKLTIVHSTLGEIQIERFKNKNKGKAQLRFADGTVGDEGRLVQLLYPLNINLFQDVFTFQQEQLQQLEQLQENKLHDALISLGLSGSNQLFTQKNQLQQQAETLYRPRGRKLPLNLALEKLEQLTEKIQQKEQQEKNFQELVVAADEAKKQVTHLSTTDQELRKKQVTLEQQRLNFDNYQELRQLQQTDLSLTSTPAEQTALQEYYQTYQQLMKEQEQLHQALQKFSGNQASARYYFYLENETKIKELSAQQLPVNRLIDEQSHNQQQLRETTDPFWQTDLPEPFENDTAVLNFLKPVKAVNQELQEYQIRLNLLTEQQQTAEEQLNAYEKKHPEVFKPKKKQPWGFLLAGVSVLAAVFLPSPVRFVFIAMALVAIIFAIKPKVASGNKETWQDRLNQLDLINEQLMTVKKQVAILAEQQSNLVANAQQELKRRNLSTELEEVRLLASNQKALQFLSQRQKQTNLKKRNHEINQQLLQLTAQFQFLTEWLPLQDKPIVAQFQQLNDFAQEMEQIRFAETYQENAVLQQRIHQNQKEQQLLLNQHQQLLKSSELSYPAEINDYLAQQQKIMQQQQRLQDLSQTVAPLFPETVDLIQINQQMIAVQRQLEETQLKLQQAQEKEQRLRIEIQQMQKDGTLDQLYQQQSQQQAVISDLLKEYAIAKIEGQLLQDIATELSQQQLPELVTKAAEYFQILTGKKARLDFYEGTLTVNQRSVYQLSTGTKDQLIMAFRFAYLAVESADPVGPIIIDDGWLHYDHQRKRQLAELLAKFSQKYQVICLSSDQEMVSYYQELHQTVWELKGA</sequence>
<dbReference type="PANTHER" id="PTHR41259:SF1">
    <property type="entry name" value="DOUBLE-STRAND BREAK REPAIR RAD50 ATPASE, PUTATIVE-RELATED"/>
    <property type="match status" value="1"/>
</dbReference>
<evidence type="ECO:0000256" key="2">
    <source>
        <dbReference type="SAM" id="Phobius"/>
    </source>
</evidence>
<feature type="domain" description="YhaN AAA" evidence="3">
    <location>
        <begin position="1"/>
        <end position="205"/>
    </location>
</feature>
<protein>
    <submittedName>
        <fullName evidence="4">AAA family ATPase</fullName>
    </submittedName>
</protein>
<feature type="coiled-coil region" evidence="1">
    <location>
        <begin position="367"/>
        <end position="401"/>
    </location>
</feature>
<keyword evidence="2" id="KW-1133">Transmembrane helix</keyword>
<dbReference type="Pfam" id="PF13514">
    <property type="entry name" value="AAA_27"/>
    <property type="match status" value="1"/>
</dbReference>
<keyword evidence="2" id="KW-0472">Membrane</keyword>
<dbReference type="InterPro" id="IPR038734">
    <property type="entry name" value="YhaN_AAA"/>
</dbReference>
<evidence type="ECO:0000313" key="5">
    <source>
        <dbReference type="Proteomes" id="UP000774130"/>
    </source>
</evidence>
<keyword evidence="5" id="KW-1185">Reference proteome</keyword>
<feature type="coiled-coil region" evidence="1">
    <location>
        <begin position="495"/>
        <end position="551"/>
    </location>
</feature>
<accession>A0ABS6THE7</accession>
<comment type="caution">
    <text evidence="4">The sequence shown here is derived from an EMBL/GenBank/DDBJ whole genome shotgun (WGS) entry which is preliminary data.</text>
</comment>
<gene>
    <name evidence="4" type="ORF">KUA55_16735</name>
</gene>
<evidence type="ECO:0000259" key="3">
    <source>
        <dbReference type="Pfam" id="PF13514"/>
    </source>
</evidence>
<organism evidence="4 5">
    <name type="scientific">Enterococcus alishanensis</name>
    <dbReference type="NCBI Taxonomy" id="1303817"/>
    <lineage>
        <taxon>Bacteria</taxon>
        <taxon>Bacillati</taxon>
        <taxon>Bacillota</taxon>
        <taxon>Bacilli</taxon>
        <taxon>Lactobacillales</taxon>
        <taxon>Enterococcaceae</taxon>
        <taxon>Enterococcus</taxon>
    </lineage>
</organism>
<evidence type="ECO:0000256" key="1">
    <source>
        <dbReference type="SAM" id="Coils"/>
    </source>
</evidence>
<keyword evidence="2" id="KW-0812">Transmembrane</keyword>
<feature type="transmembrane region" description="Helical" evidence="2">
    <location>
        <begin position="416"/>
        <end position="449"/>
    </location>
</feature>
<dbReference type="PANTHER" id="PTHR41259">
    <property type="entry name" value="DOUBLE-STRAND BREAK REPAIR RAD50 ATPASE, PUTATIVE-RELATED"/>
    <property type="match status" value="1"/>
</dbReference>